<dbReference type="InterPro" id="IPR011029">
    <property type="entry name" value="DEATH-like_dom_sf"/>
</dbReference>
<dbReference type="Pfam" id="PF01436">
    <property type="entry name" value="NHL"/>
    <property type="match status" value="2"/>
</dbReference>
<dbReference type="GO" id="GO:0008270">
    <property type="term" value="F:zinc ion binding"/>
    <property type="evidence" value="ECO:0007669"/>
    <property type="project" value="UniProtKB-KW"/>
</dbReference>
<evidence type="ECO:0000256" key="1">
    <source>
        <dbReference type="ARBA" id="ARBA00022737"/>
    </source>
</evidence>
<dbReference type="Pfam" id="PF17170">
    <property type="entry name" value="DUF5128"/>
    <property type="match status" value="1"/>
</dbReference>
<dbReference type="OrthoDB" id="252722at2759"/>
<gene>
    <name evidence="4" type="primary">TRIM3</name>
    <name evidence="4" type="ORF">BLAG_LOCUS6874</name>
</gene>
<dbReference type="InterPro" id="IPR001258">
    <property type="entry name" value="NHL_repeat"/>
</dbReference>
<feature type="repeat" description="NHL" evidence="2">
    <location>
        <begin position="660"/>
        <end position="698"/>
    </location>
</feature>
<evidence type="ECO:0000313" key="5">
    <source>
        <dbReference type="Proteomes" id="UP000838412"/>
    </source>
</evidence>
<dbReference type="InterPro" id="IPR050952">
    <property type="entry name" value="TRIM-NHL_E3_ligases"/>
</dbReference>
<dbReference type="InterPro" id="IPR011042">
    <property type="entry name" value="6-blade_b-propeller_TolB-like"/>
</dbReference>
<reference evidence="4" key="1">
    <citation type="submission" date="2022-01" db="EMBL/GenBank/DDBJ databases">
        <authorList>
            <person name="Braso-Vives M."/>
        </authorList>
    </citation>
    <scope>NUCLEOTIDE SEQUENCE</scope>
</reference>
<dbReference type="Proteomes" id="UP000838412">
    <property type="component" value="Chromosome 13"/>
</dbReference>
<dbReference type="Gene3D" id="1.10.533.10">
    <property type="entry name" value="Death Domain, Fas"/>
    <property type="match status" value="1"/>
</dbReference>
<dbReference type="SUPFAM" id="SSF47986">
    <property type="entry name" value="DEATH domain"/>
    <property type="match status" value="1"/>
</dbReference>
<keyword evidence="1" id="KW-0677">Repeat</keyword>
<keyword evidence="5" id="KW-1185">Reference proteome</keyword>
<dbReference type="PANTHER" id="PTHR24104:SF25">
    <property type="entry name" value="PROTEIN LIN-41"/>
    <property type="match status" value="1"/>
</dbReference>
<dbReference type="EMBL" id="OV696698">
    <property type="protein sequence ID" value="CAH1244166.1"/>
    <property type="molecule type" value="Genomic_DNA"/>
</dbReference>
<dbReference type="Pfam" id="PF00619">
    <property type="entry name" value="CARD"/>
    <property type="match status" value="1"/>
</dbReference>
<dbReference type="GO" id="GO:0061630">
    <property type="term" value="F:ubiquitin protein ligase activity"/>
    <property type="evidence" value="ECO:0007669"/>
    <property type="project" value="TreeGrafter"/>
</dbReference>
<dbReference type="GO" id="GO:0043161">
    <property type="term" value="P:proteasome-mediated ubiquitin-dependent protein catabolic process"/>
    <property type="evidence" value="ECO:0007669"/>
    <property type="project" value="TreeGrafter"/>
</dbReference>
<dbReference type="CDD" id="cd01671">
    <property type="entry name" value="CARD"/>
    <property type="match status" value="1"/>
</dbReference>
<sequence length="698" mass="78675">MSEAHRTLLLRNFPTIYQDLDATRVLGYLHPQGVLTEEMREEILAIPERHHRTRKLLDLILQMDDRAFIVFRTALGHAGYLHLVELLTEGQQQLSIMPLYQKEQVRQLKMKMRVGELKALDMYQEIQVRSLERARAFLSQESLERRFDELQAKFEEKYDAIIVSIYSGCVILFLTFESEPKFEHFWGSCTSGDLSTTLSELLITEEMRGLEGGDQLVVRTLVLEQDVRAWRDFFQKGATEHVRSQMASMDARLMEQESKTELEKLMERPQRERWLLQPVSRMVSRKSSLGSLSFPPSGLMQATKGFSSGFMLEVERQAVESLPCSVTVTTSTVGLTGSDVAPQVEVTSPQGKTILRLVRKIDHSSLPRRPHTSPTLAAGKVQTSSVRGSRVWGAKWRPQTSGKHSLRVCMGDMKLSSHTVDVGTNNPVLRFGQRGSQQGQLNEPTDVAVSGDRLYVADYDNNRVQVFDLRGNFCQSFSTRNPGSLAVQTDGTVLVRFGKEVMKFYPSGELLHKFPLDQYCKVPYGLAVQRDGRVVVTDTYKHCIFMFEADGTLVKQVGGQGQGEGQFNKPCFVCVDKEDNIIVADKLNHRVQVFDKNLNFKHKFGQFGTQPQDMLAPFCASADSKGNIVVVNSGYKSDGGGVEHGRKLQVFRTDGTWVATISSDGDKLNNPHGVAVTEDGHVFVAEDLDHCIRKYRYM</sequence>
<dbReference type="FunFam" id="2.120.10.30:FF:000095">
    <property type="entry name" value="Uncharacterized protein"/>
    <property type="match status" value="1"/>
</dbReference>
<feature type="repeat" description="NHL" evidence="2">
    <location>
        <begin position="428"/>
        <end position="470"/>
    </location>
</feature>
<protein>
    <submittedName>
        <fullName evidence="4">TRIM3 protein</fullName>
    </submittedName>
</protein>
<dbReference type="GO" id="GO:0042981">
    <property type="term" value="P:regulation of apoptotic process"/>
    <property type="evidence" value="ECO:0007669"/>
    <property type="project" value="InterPro"/>
</dbReference>
<proteinExistence type="predicted"/>
<dbReference type="AlphaFoldDB" id="A0A8J9YYF3"/>
<dbReference type="PROSITE" id="PS51125">
    <property type="entry name" value="NHL"/>
    <property type="match status" value="4"/>
</dbReference>
<dbReference type="InterPro" id="IPR001315">
    <property type="entry name" value="CARD"/>
</dbReference>
<evidence type="ECO:0000259" key="3">
    <source>
        <dbReference type="PROSITE" id="PS50209"/>
    </source>
</evidence>
<evidence type="ECO:0000256" key="2">
    <source>
        <dbReference type="PROSITE-ProRule" id="PRU00504"/>
    </source>
</evidence>
<feature type="repeat" description="NHL" evidence="2">
    <location>
        <begin position="523"/>
        <end position="550"/>
    </location>
</feature>
<dbReference type="CDD" id="cd05819">
    <property type="entry name" value="NHL"/>
    <property type="match status" value="1"/>
</dbReference>
<dbReference type="PANTHER" id="PTHR24104">
    <property type="entry name" value="E3 UBIQUITIN-PROTEIN LIGASE NHLRC1-RELATED"/>
    <property type="match status" value="1"/>
</dbReference>
<name>A0A8J9YYF3_BRALA</name>
<feature type="repeat" description="NHL" evidence="2">
    <location>
        <begin position="554"/>
        <end position="597"/>
    </location>
</feature>
<evidence type="ECO:0000313" key="4">
    <source>
        <dbReference type="EMBL" id="CAH1244166.1"/>
    </source>
</evidence>
<organism evidence="4 5">
    <name type="scientific">Branchiostoma lanceolatum</name>
    <name type="common">Common lancelet</name>
    <name type="synonym">Amphioxus lanceolatum</name>
    <dbReference type="NCBI Taxonomy" id="7740"/>
    <lineage>
        <taxon>Eukaryota</taxon>
        <taxon>Metazoa</taxon>
        <taxon>Chordata</taxon>
        <taxon>Cephalochordata</taxon>
        <taxon>Leptocardii</taxon>
        <taxon>Amphioxiformes</taxon>
        <taxon>Branchiostomatidae</taxon>
        <taxon>Branchiostoma</taxon>
    </lineage>
</organism>
<accession>A0A8J9YYF3</accession>
<dbReference type="PROSITE" id="PS50209">
    <property type="entry name" value="CARD"/>
    <property type="match status" value="1"/>
</dbReference>
<dbReference type="SUPFAM" id="SSF101898">
    <property type="entry name" value="NHL repeat"/>
    <property type="match status" value="1"/>
</dbReference>
<dbReference type="GO" id="GO:0000209">
    <property type="term" value="P:protein polyubiquitination"/>
    <property type="evidence" value="ECO:0007669"/>
    <property type="project" value="TreeGrafter"/>
</dbReference>
<dbReference type="SMART" id="SM00114">
    <property type="entry name" value="CARD"/>
    <property type="match status" value="1"/>
</dbReference>
<dbReference type="Gene3D" id="2.120.10.30">
    <property type="entry name" value="TolB, C-terminal domain"/>
    <property type="match status" value="2"/>
</dbReference>
<feature type="domain" description="CARD" evidence="3">
    <location>
        <begin position="1"/>
        <end position="90"/>
    </location>
</feature>